<dbReference type="Pfam" id="PF04237">
    <property type="entry name" value="YjbR"/>
    <property type="match status" value="1"/>
</dbReference>
<evidence type="ECO:0000313" key="1">
    <source>
        <dbReference type="EMBL" id="WDR06972.1"/>
    </source>
</evidence>
<dbReference type="Gene3D" id="3.90.1150.30">
    <property type="match status" value="1"/>
</dbReference>
<dbReference type="InterPro" id="IPR058532">
    <property type="entry name" value="YjbR/MT2646/Rv2570-like"/>
</dbReference>
<organism evidence="1 2">
    <name type="scientific">Devosia rhodophyticola</name>
    <dbReference type="NCBI Taxonomy" id="3026423"/>
    <lineage>
        <taxon>Bacteria</taxon>
        <taxon>Pseudomonadati</taxon>
        <taxon>Pseudomonadota</taxon>
        <taxon>Alphaproteobacteria</taxon>
        <taxon>Hyphomicrobiales</taxon>
        <taxon>Devosiaceae</taxon>
        <taxon>Devosia</taxon>
    </lineage>
</organism>
<dbReference type="GO" id="GO:0003677">
    <property type="term" value="F:DNA binding"/>
    <property type="evidence" value="ECO:0007669"/>
    <property type="project" value="UniProtKB-KW"/>
</dbReference>
<proteinExistence type="predicted"/>
<dbReference type="PANTHER" id="PTHR35145">
    <property type="entry name" value="CYTOPLASMIC PROTEIN-RELATED"/>
    <property type="match status" value="1"/>
</dbReference>
<keyword evidence="1" id="KW-0238">DNA-binding</keyword>
<dbReference type="SUPFAM" id="SSF142906">
    <property type="entry name" value="YjbR-like"/>
    <property type="match status" value="1"/>
</dbReference>
<evidence type="ECO:0000313" key="2">
    <source>
        <dbReference type="Proteomes" id="UP001222118"/>
    </source>
</evidence>
<protein>
    <submittedName>
        <fullName evidence="1">MmcQ/YjbR family DNA-binding protein</fullName>
    </submittedName>
</protein>
<dbReference type="Proteomes" id="UP001222118">
    <property type="component" value="Chromosome"/>
</dbReference>
<dbReference type="PANTHER" id="PTHR35145:SF1">
    <property type="entry name" value="CYTOPLASMIC PROTEIN"/>
    <property type="match status" value="1"/>
</dbReference>
<reference evidence="1 2" key="1">
    <citation type="submission" date="2023-02" db="EMBL/GenBank/DDBJ databases">
        <title>Devosia chondri sp. nov., isolated from the phycosphere of marine algae.</title>
        <authorList>
            <person name="Kim J.M."/>
            <person name="Lee J.K."/>
            <person name="Choi B.J."/>
            <person name="Bayburt H."/>
            <person name="Jeon C.O."/>
        </authorList>
    </citation>
    <scope>NUCLEOTIDE SEQUENCE [LARGE SCALE GENOMIC DNA]</scope>
    <source>
        <strain evidence="1 2">G2-5</strain>
    </source>
</reference>
<dbReference type="InterPro" id="IPR038056">
    <property type="entry name" value="YjbR-like_sf"/>
</dbReference>
<name>A0ABY7Z0N9_9HYPH</name>
<accession>A0ABY7Z0N9</accession>
<dbReference type="InterPro" id="IPR007351">
    <property type="entry name" value="YjbR"/>
</dbReference>
<sequence length="115" mass="12756">MLTRAEFEQICSQWAGVSFVEQWDSYVAKVGGKVFGLKSENGHGALSFKVRETSFEILTAMPKIAQAPYFAKRRWVSAASDALSVEEFNDYLKASYDLVGAGLTKKLQRTLGLIV</sequence>
<gene>
    <name evidence="1" type="ORF">PSQ90_05910</name>
</gene>
<keyword evidence="2" id="KW-1185">Reference proteome</keyword>
<dbReference type="RefSeq" id="WP_282212485.1">
    <property type="nucleotide sequence ID" value="NZ_CP118247.1"/>
</dbReference>
<dbReference type="EMBL" id="CP118247">
    <property type="protein sequence ID" value="WDR06972.1"/>
    <property type="molecule type" value="Genomic_DNA"/>
</dbReference>